<dbReference type="Pfam" id="PF22486">
    <property type="entry name" value="MATH_2"/>
    <property type="match status" value="1"/>
</dbReference>
<evidence type="ECO:0000259" key="1">
    <source>
        <dbReference type="PROSITE" id="PS50144"/>
    </source>
</evidence>
<dbReference type="EMBL" id="JAKKPZ010000296">
    <property type="protein sequence ID" value="KAI1696954.1"/>
    <property type="molecule type" value="Genomic_DNA"/>
</dbReference>
<dbReference type="Gene3D" id="2.60.210.10">
    <property type="entry name" value="Apoptosis, Tumor Necrosis Factor Receptor Associated Protein 2, Chain A"/>
    <property type="match status" value="1"/>
</dbReference>
<sequence length="171" mass="19441">MSEEGTLELRIDRFTEFIRSGIFSSSQEMDINGLPWKIGILTPTYTYPTLNITLQCNEGHNKHWECTANVTFHIVSQKEGVQDIVRRLDHCFYKRGDPAYLEIKHPDVLFDPDNGFIKDDTVILRAHVKVGTLQTANFTSSISDPPDGVLIVGTNRIPIHKTVCIWNKDDP</sequence>
<keyword evidence="3" id="KW-1185">Reference proteome</keyword>
<dbReference type="SUPFAM" id="SSF49599">
    <property type="entry name" value="TRAF domain-like"/>
    <property type="match status" value="1"/>
</dbReference>
<feature type="domain" description="MATH" evidence="1">
    <location>
        <begin position="4"/>
        <end position="128"/>
    </location>
</feature>
<dbReference type="InterPro" id="IPR008974">
    <property type="entry name" value="TRAF-like"/>
</dbReference>
<reference evidence="2" key="1">
    <citation type="submission" date="2022-01" db="EMBL/GenBank/DDBJ databases">
        <title>Genome Sequence Resource for Two Populations of Ditylenchus destructor, the Migratory Endoparasitic Phytonematode.</title>
        <authorList>
            <person name="Zhang H."/>
            <person name="Lin R."/>
            <person name="Xie B."/>
        </authorList>
    </citation>
    <scope>NUCLEOTIDE SEQUENCE</scope>
    <source>
        <strain evidence="2">BazhouSP</strain>
    </source>
</reference>
<dbReference type="InterPro" id="IPR002083">
    <property type="entry name" value="MATH/TRAF_dom"/>
</dbReference>
<evidence type="ECO:0000313" key="2">
    <source>
        <dbReference type="EMBL" id="KAI1696954.1"/>
    </source>
</evidence>
<evidence type="ECO:0000313" key="3">
    <source>
        <dbReference type="Proteomes" id="UP001201812"/>
    </source>
</evidence>
<dbReference type="PROSITE" id="PS50144">
    <property type="entry name" value="MATH"/>
    <property type="match status" value="1"/>
</dbReference>
<accession>A0AAD4QSN0</accession>
<protein>
    <submittedName>
        <fullName evidence="2">MATH domain-containing protein</fullName>
    </submittedName>
</protein>
<gene>
    <name evidence="2" type="ORF">DdX_18771</name>
</gene>
<name>A0AAD4QSN0_9BILA</name>
<dbReference type="Proteomes" id="UP001201812">
    <property type="component" value="Unassembled WGS sequence"/>
</dbReference>
<dbReference type="PANTHER" id="PTHR47022">
    <property type="entry name" value="BTB AND MATH DOMAIN-CONTAINING PROTEIN 36-RELATED"/>
    <property type="match status" value="1"/>
</dbReference>
<dbReference type="AlphaFoldDB" id="A0AAD4QSN0"/>
<comment type="caution">
    <text evidence="2">The sequence shown here is derived from an EMBL/GenBank/DDBJ whole genome shotgun (WGS) entry which is preliminary data.</text>
</comment>
<dbReference type="PANTHER" id="PTHR47022:SF1">
    <property type="entry name" value="BTB AND MATH DOMAIN-CONTAINING PROTEIN 36-RELATED"/>
    <property type="match status" value="1"/>
</dbReference>
<organism evidence="2 3">
    <name type="scientific">Ditylenchus destructor</name>
    <dbReference type="NCBI Taxonomy" id="166010"/>
    <lineage>
        <taxon>Eukaryota</taxon>
        <taxon>Metazoa</taxon>
        <taxon>Ecdysozoa</taxon>
        <taxon>Nematoda</taxon>
        <taxon>Chromadorea</taxon>
        <taxon>Rhabditida</taxon>
        <taxon>Tylenchina</taxon>
        <taxon>Tylenchomorpha</taxon>
        <taxon>Sphaerularioidea</taxon>
        <taxon>Anguinidae</taxon>
        <taxon>Anguininae</taxon>
        <taxon>Ditylenchus</taxon>
    </lineage>
</organism>
<proteinExistence type="predicted"/>